<dbReference type="Gene3D" id="3.55.50.30">
    <property type="match status" value="1"/>
</dbReference>
<protein>
    <submittedName>
        <fullName evidence="3">FecR family protein</fullName>
    </submittedName>
</protein>
<dbReference type="GO" id="GO:0016989">
    <property type="term" value="F:sigma factor antagonist activity"/>
    <property type="evidence" value="ECO:0007669"/>
    <property type="project" value="TreeGrafter"/>
</dbReference>
<dbReference type="PANTHER" id="PTHR30273">
    <property type="entry name" value="PERIPLASMIC SIGNAL SENSOR AND SIGMA FACTOR ACTIVATOR FECR-RELATED"/>
    <property type="match status" value="1"/>
</dbReference>
<dbReference type="OrthoDB" id="923517at2"/>
<dbReference type="Pfam" id="PF04773">
    <property type="entry name" value="FecR"/>
    <property type="match status" value="1"/>
</dbReference>
<dbReference type="EMBL" id="OCNH01000005">
    <property type="protein sequence ID" value="SOD96196.1"/>
    <property type="molecule type" value="Genomic_DNA"/>
</dbReference>
<keyword evidence="4" id="KW-1185">Reference proteome</keyword>
<evidence type="ECO:0000313" key="4">
    <source>
        <dbReference type="Proteomes" id="UP000219452"/>
    </source>
</evidence>
<dbReference type="InterPro" id="IPR006860">
    <property type="entry name" value="FecR"/>
</dbReference>
<proteinExistence type="predicted"/>
<gene>
    <name evidence="3" type="ORF">SAMN06269250_5188</name>
</gene>
<evidence type="ECO:0000259" key="2">
    <source>
        <dbReference type="Pfam" id="PF16344"/>
    </source>
</evidence>
<dbReference type="Gene3D" id="2.60.120.1440">
    <property type="match status" value="1"/>
</dbReference>
<dbReference type="Pfam" id="PF16344">
    <property type="entry name" value="FecR_C"/>
    <property type="match status" value="1"/>
</dbReference>
<dbReference type="RefSeq" id="WP_097129733.1">
    <property type="nucleotide sequence ID" value="NZ_OCNH01000005.1"/>
</dbReference>
<evidence type="ECO:0000259" key="1">
    <source>
        <dbReference type="Pfam" id="PF04773"/>
    </source>
</evidence>
<evidence type="ECO:0000313" key="3">
    <source>
        <dbReference type="EMBL" id="SOD96196.1"/>
    </source>
</evidence>
<dbReference type="PANTHER" id="PTHR30273:SF2">
    <property type="entry name" value="PROTEIN FECR"/>
    <property type="match status" value="1"/>
</dbReference>
<reference evidence="4" key="1">
    <citation type="submission" date="2017-09" db="EMBL/GenBank/DDBJ databases">
        <authorList>
            <person name="Varghese N."/>
            <person name="Submissions S."/>
        </authorList>
    </citation>
    <scope>NUCLEOTIDE SEQUENCE [LARGE SCALE GENOMIC DNA]</scope>
    <source>
        <strain evidence="4">DSM 29961</strain>
    </source>
</reference>
<feature type="domain" description="FecR protein" evidence="1">
    <location>
        <begin position="122"/>
        <end position="216"/>
    </location>
</feature>
<dbReference type="AlphaFoldDB" id="A0A286GLY2"/>
<dbReference type="InterPro" id="IPR012373">
    <property type="entry name" value="Ferrdict_sens_TM"/>
</dbReference>
<dbReference type="PIRSF" id="PIRSF018266">
    <property type="entry name" value="FecR"/>
    <property type="match status" value="1"/>
</dbReference>
<name>A0A286GLY2_9BACT</name>
<feature type="domain" description="Protein FecR C-terminal" evidence="2">
    <location>
        <begin position="262"/>
        <end position="327"/>
    </location>
</feature>
<accession>A0A286GLY2</accession>
<dbReference type="Proteomes" id="UP000219452">
    <property type="component" value="Unassembled WGS sequence"/>
</dbReference>
<organism evidence="3 4">
    <name type="scientific">Spirosoma fluviale</name>
    <dbReference type="NCBI Taxonomy" id="1597977"/>
    <lineage>
        <taxon>Bacteria</taxon>
        <taxon>Pseudomonadati</taxon>
        <taxon>Bacteroidota</taxon>
        <taxon>Cytophagia</taxon>
        <taxon>Cytophagales</taxon>
        <taxon>Cytophagaceae</taxon>
        <taxon>Spirosoma</taxon>
    </lineage>
</organism>
<sequence>MNYENYTVDDFLMDDQFLAYCQGSDSAAVLFWETWQLGKPPNIFAFQEAERLCRLLNGQKPRLNESLRELDDLIRSRDRPVPIIPLPVSRGFQRWVVAASVLLAIGLCWAGYQYWNNQYISYETGYNQQRTVSLPDGSRVVLNSHSVLRHRRNGFSGNERVVELTGEGYFSVRHLVPLTPFRVVTNDAFDVQVLGTEFTLSNRPTLHRVVLNSGRIRVSFHDNRPAVVMQPGQLVEVDDSTRRLRQRAVRADQYNAWLRNQFLFDNTSLTDVIHQIEEQFGVTVQIDGDKLAEQTVTGILPISKPETVLEAVAALAQLKVRKTKNVFILSKN</sequence>
<dbReference type="InterPro" id="IPR032508">
    <property type="entry name" value="FecR_C"/>
</dbReference>